<evidence type="ECO:0000256" key="1">
    <source>
        <dbReference type="SAM" id="MobiDB-lite"/>
    </source>
</evidence>
<name>A0A0R3QP06_9BILA</name>
<gene>
    <name evidence="2" type="ORF">BTMF_LOCUS7492</name>
</gene>
<evidence type="ECO:0000313" key="3">
    <source>
        <dbReference type="Proteomes" id="UP000280834"/>
    </source>
</evidence>
<sequence>MIYFHNDINFQVMADLQKHLQALREQLDDSIRLYCQQQQQAAMNRSNRSGRSSSSVTVKSRRTLHMLHQDETSACIQISGSMTKKTFNAAFTKIPNNDSEVFEKVDSVAKLAVSPLQVIVNSGNHQQQHSATEATINFMAGFNSPVGSIDSGMSSLSSSNSSPASSPGCSPISVSNVPFQYVVEQQVIPRGRSTSESVSVTNGLKSILKKSTTLHITAGRFLSRNLFVTVLVYYSQLSSLHYSNYTLYRNAMFESGRYDDLSYSECESREVEEMKVTVADMNNDNSSGGDSRKKRVSFSERLVQERSFRPNSSILSQKKKNQRKHKNKMKKKGGVTTSEDNSTDDEARYRSNPETILCATCNDNNEDEMDPIECDLAACVLEDSVVVVEQGKKTDCHETTKIHKHILRIGSD</sequence>
<feature type="compositionally biased region" description="Polar residues" evidence="1">
    <location>
        <begin position="280"/>
        <end position="289"/>
    </location>
</feature>
<organism evidence="4">
    <name type="scientific">Brugia timori</name>
    <dbReference type="NCBI Taxonomy" id="42155"/>
    <lineage>
        <taxon>Eukaryota</taxon>
        <taxon>Metazoa</taxon>
        <taxon>Ecdysozoa</taxon>
        <taxon>Nematoda</taxon>
        <taxon>Chromadorea</taxon>
        <taxon>Rhabditida</taxon>
        <taxon>Spirurina</taxon>
        <taxon>Spiruromorpha</taxon>
        <taxon>Filarioidea</taxon>
        <taxon>Onchocercidae</taxon>
        <taxon>Brugia</taxon>
    </lineage>
</organism>
<protein>
    <submittedName>
        <fullName evidence="4">Lzipper-MIP1 domain-containing protein</fullName>
    </submittedName>
</protein>
<evidence type="ECO:0000313" key="2">
    <source>
        <dbReference type="EMBL" id="VDO24714.1"/>
    </source>
</evidence>
<dbReference type="EMBL" id="UZAG01015964">
    <property type="protein sequence ID" value="VDO24714.1"/>
    <property type="molecule type" value="Genomic_DNA"/>
</dbReference>
<reference evidence="2 3" key="2">
    <citation type="submission" date="2018-11" db="EMBL/GenBank/DDBJ databases">
        <authorList>
            <consortium name="Pathogen Informatics"/>
        </authorList>
    </citation>
    <scope>NUCLEOTIDE SEQUENCE [LARGE SCALE GENOMIC DNA]</scope>
</reference>
<proteinExistence type="predicted"/>
<feature type="region of interest" description="Disordered" evidence="1">
    <location>
        <begin position="279"/>
        <end position="348"/>
    </location>
</feature>
<accession>A0A0R3QP06</accession>
<keyword evidence="3" id="KW-1185">Reference proteome</keyword>
<dbReference type="AlphaFoldDB" id="A0A0R3QP06"/>
<dbReference type="WBParaSite" id="BTMF_0000944101-mRNA-1">
    <property type="protein sequence ID" value="BTMF_0000944101-mRNA-1"/>
    <property type="gene ID" value="BTMF_0000944101"/>
</dbReference>
<reference evidence="4" key="1">
    <citation type="submission" date="2017-02" db="UniProtKB">
        <authorList>
            <consortium name="WormBaseParasite"/>
        </authorList>
    </citation>
    <scope>IDENTIFICATION</scope>
</reference>
<dbReference type="Proteomes" id="UP000280834">
    <property type="component" value="Unassembled WGS sequence"/>
</dbReference>
<feature type="compositionally biased region" description="Basic residues" evidence="1">
    <location>
        <begin position="317"/>
        <end position="333"/>
    </location>
</feature>
<evidence type="ECO:0000313" key="4">
    <source>
        <dbReference type="WBParaSite" id="BTMF_0000944101-mRNA-1"/>
    </source>
</evidence>